<feature type="compositionally biased region" description="Basic and acidic residues" evidence="1">
    <location>
        <begin position="178"/>
        <end position="187"/>
    </location>
</feature>
<feature type="compositionally biased region" description="Basic and acidic residues" evidence="1">
    <location>
        <begin position="158"/>
        <end position="169"/>
    </location>
</feature>
<feature type="compositionally biased region" description="Polar residues" evidence="1">
    <location>
        <begin position="139"/>
        <end position="157"/>
    </location>
</feature>
<evidence type="ECO:0000313" key="2">
    <source>
        <dbReference type="EMBL" id="MCV6989744.1"/>
    </source>
</evidence>
<feature type="region of interest" description="Disordered" evidence="1">
    <location>
        <begin position="139"/>
        <end position="196"/>
    </location>
</feature>
<dbReference type="EMBL" id="JACKTG010000025">
    <property type="protein sequence ID" value="MCV6989744.1"/>
    <property type="molecule type" value="Genomic_DNA"/>
</dbReference>
<dbReference type="RefSeq" id="WP_139800169.1">
    <property type="nucleotide sequence ID" value="NZ_JACKTG010000025.1"/>
</dbReference>
<dbReference type="Proteomes" id="UP001207588">
    <property type="component" value="Unassembled WGS sequence"/>
</dbReference>
<accession>A0AAW5S2V5</accession>
<protein>
    <recommendedName>
        <fullName evidence="4">DUF4226 domain-containing protein</fullName>
    </recommendedName>
</protein>
<reference evidence="2" key="2">
    <citation type="journal article" date="2022" name="BMC Genomics">
        <title>Comparative genome analysis of mycobacteria focusing on tRNA and non-coding RNA.</title>
        <authorList>
            <person name="Behra P.R.K."/>
            <person name="Pettersson B.M.F."/>
            <person name="Ramesh M."/>
            <person name="Das S."/>
            <person name="Dasgupta S."/>
            <person name="Kirsebom L.A."/>
        </authorList>
    </citation>
    <scope>NUCLEOTIDE SEQUENCE</scope>
    <source>
        <strain evidence="2">DSM 45439</strain>
    </source>
</reference>
<sequence length="311" mass="32857">MSTHPVDALLQSARELLGTMSPAQLAAINAGPQSMPAPATWDGNAATAAAVASNELDQRRGQLNNAHQTVSTAVSQANQISRDAHTGLRAIETAWANDKAALAPQANTPEGQAALLNAGQQRVHEATQLIHTAAQRFQGASQQVSATTADLRSSTGADDTHVQPLDSEHAPGWPKPHHPLDLADIKRLPPNQPGPYGHMPIADGVWVPDPSVNQLHPDMVGSTAKYPLDLADLRPLAPGELPRYGEMQLVPGWAVPDPTAPGYSPHPPRLPLDLQDIVKLPSDALGPRGYIRLSVLSDGSAIWVPDPNAAH</sequence>
<reference evidence="2" key="1">
    <citation type="submission" date="2020-07" db="EMBL/GenBank/DDBJ databases">
        <authorList>
            <person name="Pettersson B.M.F."/>
            <person name="Behra P.R.K."/>
            <person name="Ramesh M."/>
            <person name="Das S."/>
            <person name="Dasgupta S."/>
            <person name="Kirsebom L.A."/>
        </authorList>
    </citation>
    <scope>NUCLEOTIDE SEQUENCE</scope>
    <source>
        <strain evidence="2">DSM 45439</strain>
    </source>
</reference>
<gene>
    <name evidence="2" type="ORF">H7I91_10565</name>
</gene>
<dbReference type="AlphaFoldDB" id="A0AAW5S2V5"/>
<proteinExistence type="predicted"/>
<evidence type="ECO:0000256" key="1">
    <source>
        <dbReference type="SAM" id="MobiDB-lite"/>
    </source>
</evidence>
<name>A0AAW5S2V5_MYCBC</name>
<evidence type="ECO:0000313" key="3">
    <source>
        <dbReference type="Proteomes" id="UP001207588"/>
    </source>
</evidence>
<evidence type="ECO:0008006" key="4">
    <source>
        <dbReference type="Google" id="ProtNLM"/>
    </source>
</evidence>
<organism evidence="2 3">
    <name type="scientific">Mycobacterium bouchedurhonense</name>
    <dbReference type="NCBI Taxonomy" id="701041"/>
    <lineage>
        <taxon>Bacteria</taxon>
        <taxon>Bacillati</taxon>
        <taxon>Actinomycetota</taxon>
        <taxon>Actinomycetes</taxon>
        <taxon>Mycobacteriales</taxon>
        <taxon>Mycobacteriaceae</taxon>
        <taxon>Mycobacterium</taxon>
        <taxon>Mycobacterium avium complex (MAC)</taxon>
    </lineage>
</organism>
<comment type="caution">
    <text evidence="2">The sequence shown here is derived from an EMBL/GenBank/DDBJ whole genome shotgun (WGS) entry which is preliminary data.</text>
</comment>